<feature type="transmembrane region" description="Helical" evidence="1">
    <location>
        <begin position="28"/>
        <end position="48"/>
    </location>
</feature>
<feature type="transmembrane region" description="Helical" evidence="1">
    <location>
        <begin position="77"/>
        <end position="101"/>
    </location>
</feature>
<dbReference type="OrthoDB" id="10647236at2759"/>
<protein>
    <submittedName>
        <fullName evidence="2">Uncharacterized protein</fullName>
    </submittedName>
</protein>
<dbReference type="AlphaFoldDB" id="A0A8T1UCJ3"/>
<comment type="caution">
    <text evidence="2">The sequence shown here is derived from an EMBL/GenBank/DDBJ whole genome shotgun (WGS) entry which is preliminary data.</text>
</comment>
<dbReference type="Proteomes" id="UP000688947">
    <property type="component" value="Unassembled WGS sequence"/>
</dbReference>
<keyword evidence="1" id="KW-1133">Transmembrane helix</keyword>
<keyword evidence="1" id="KW-0812">Transmembrane</keyword>
<name>A0A8T1UCJ3_9STRA</name>
<evidence type="ECO:0000313" key="2">
    <source>
        <dbReference type="EMBL" id="KAG6958614.1"/>
    </source>
</evidence>
<reference evidence="2" key="1">
    <citation type="submission" date="2021-01" db="EMBL/GenBank/DDBJ databases">
        <title>Phytophthora aleatoria, a newly-described species from Pinus radiata is distinct from Phytophthora cactorum isolates based on comparative genomics.</title>
        <authorList>
            <person name="Mcdougal R."/>
            <person name="Panda P."/>
            <person name="Williams N."/>
            <person name="Studholme D.J."/>
        </authorList>
    </citation>
    <scope>NUCLEOTIDE SEQUENCE</scope>
    <source>
        <strain evidence="2">NZFS 3830</strain>
    </source>
</reference>
<evidence type="ECO:0000256" key="1">
    <source>
        <dbReference type="SAM" id="Phobius"/>
    </source>
</evidence>
<gene>
    <name evidence="2" type="ORF">JG687_00009295</name>
</gene>
<organism evidence="2 3">
    <name type="scientific">Phytophthora cactorum</name>
    <dbReference type="NCBI Taxonomy" id="29920"/>
    <lineage>
        <taxon>Eukaryota</taxon>
        <taxon>Sar</taxon>
        <taxon>Stramenopiles</taxon>
        <taxon>Oomycota</taxon>
        <taxon>Peronosporomycetes</taxon>
        <taxon>Peronosporales</taxon>
        <taxon>Peronosporaceae</taxon>
        <taxon>Phytophthora</taxon>
    </lineage>
</organism>
<accession>A0A8T1UCJ3</accession>
<dbReference type="EMBL" id="JAENGZ010000478">
    <property type="protein sequence ID" value="KAG6958614.1"/>
    <property type="molecule type" value="Genomic_DNA"/>
</dbReference>
<evidence type="ECO:0000313" key="3">
    <source>
        <dbReference type="Proteomes" id="UP000688947"/>
    </source>
</evidence>
<sequence length="229" mass="25482">MAISGYFSLGNVFSGKASMHQSPSTELIISNTSWFALWHCTLLWFGYVPAMRSLRFVNITGGRPTIRYCLRRLAADLYGYAALMLVLEMLGLPIIGGYVHLSRVRNLRTMCIIVGLPTVLIDTQTRILLLGQQNSGFTAASTIGMTFVEITSRTLKAAMAGKCRTPSFEYKPRPELRALASKMPRLSHSRTASGHVCGVHRYQLLGFCAILSRRKCTLFPPRIATKGRY</sequence>
<proteinExistence type="predicted"/>
<keyword evidence="1" id="KW-0472">Membrane</keyword>